<keyword evidence="2" id="KW-1185">Reference proteome</keyword>
<reference evidence="1" key="1">
    <citation type="submission" date="2020-04" db="EMBL/GenBank/DDBJ databases">
        <authorList>
            <person name="Alioto T."/>
            <person name="Alioto T."/>
            <person name="Gomez Garrido J."/>
        </authorList>
    </citation>
    <scope>NUCLEOTIDE SEQUENCE</scope>
    <source>
        <strain evidence="1">A484AB</strain>
    </source>
</reference>
<name>A0A6S7I6J9_PARCT</name>
<protein>
    <submittedName>
        <fullName evidence="1">Uncharacterized protein</fullName>
    </submittedName>
</protein>
<sequence length="152" mass="17034">MTAELTAAELQPGQIFDNIELENSNCSTGLNNEDSSRLSEGNVLAVKKPKGNLKWQGDYNELCQFVDDLELQPGSWSTPGGNCKLFENGEVAIRWYSNTRTITLKGERAAEVKDKIKLKKKLNQELGSELCKKFACRLGINKQSFAYRVTTR</sequence>
<organism evidence="1 2">
    <name type="scientific">Paramuricea clavata</name>
    <name type="common">Red gorgonian</name>
    <name type="synonym">Violescent sea-whip</name>
    <dbReference type="NCBI Taxonomy" id="317549"/>
    <lineage>
        <taxon>Eukaryota</taxon>
        <taxon>Metazoa</taxon>
        <taxon>Cnidaria</taxon>
        <taxon>Anthozoa</taxon>
        <taxon>Octocorallia</taxon>
        <taxon>Malacalcyonacea</taxon>
        <taxon>Plexauridae</taxon>
        <taxon>Paramuricea</taxon>
    </lineage>
</organism>
<gene>
    <name evidence="1" type="ORF">PACLA_8A050610</name>
</gene>
<evidence type="ECO:0000313" key="2">
    <source>
        <dbReference type="Proteomes" id="UP001152795"/>
    </source>
</evidence>
<evidence type="ECO:0000313" key="1">
    <source>
        <dbReference type="EMBL" id="CAB4012363.1"/>
    </source>
</evidence>
<dbReference type="Proteomes" id="UP001152795">
    <property type="component" value="Unassembled WGS sequence"/>
</dbReference>
<comment type="caution">
    <text evidence="1">The sequence shown here is derived from an EMBL/GenBank/DDBJ whole genome shotgun (WGS) entry which is preliminary data.</text>
</comment>
<dbReference type="AlphaFoldDB" id="A0A6S7I6J9"/>
<dbReference type="EMBL" id="CACRXK020007483">
    <property type="protein sequence ID" value="CAB4012363.1"/>
    <property type="molecule type" value="Genomic_DNA"/>
</dbReference>
<accession>A0A6S7I6J9</accession>
<proteinExistence type="predicted"/>